<evidence type="ECO:0000256" key="1">
    <source>
        <dbReference type="SAM" id="Phobius"/>
    </source>
</evidence>
<keyword evidence="1" id="KW-0472">Membrane</keyword>
<organism evidence="2 3">
    <name type="scientific">Adineta steineri</name>
    <dbReference type="NCBI Taxonomy" id="433720"/>
    <lineage>
        <taxon>Eukaryota</taxon>
        <taxon>Metazoa</taxon>
        <taxon>Spiralia</taxon>
        <taxon>Gnathifera</taxon>
        <taxon>Rotifera</taxon>
        <taxon>Eurotatoria</taxon>
        <taxon>Bdelloidea</taxon>
        <taxon>Adinetida</taxon>
        <taxon>Adinetidae</taxon>
        <taxon>Adineta</taxon>
    </lineage>
</organism>
<reference evidence="2" key="1">
    <citation type="submission" date="2021-02" db="EMBL/GenBank/DDBJ databases">
        <authorList>
            <person name="Nowell W R."/>
        </authorList>
    </citation>
    <scope>NUCLEOTIDE SEQUENCE</scope>
</reference>
<dbReference type="AlphaFoldDB" id="A0A813QFT8"/>
<protein>
    <submittedName>
        <fullName evidence="2">Uncharacterized protein</fullName>
    </submittedName>
</protein>
<proteinExistence type="predicted"/>
<feature type="transmembrane region" description="Helical" evidence="1">
    <location>
        <begin position="50"/>
        <end position="73"/>
    </location>
</feature>
<dbReference type="EMBL" id="CAJNOE010000029">
    <property type="protein sequence ID" value="CAF0767159.1"/>
    <property type="molecule type" value="Genomic_DNA"/>
</dbReference>
<dbReference type="Proteomes" id="UP000663860">
    <property type="component" value="Unassembled WGS sequence"/>
</dbReference>
<accession>A0A813QFT8</accession>
<evidence type="ECO:0000313" key="3">
    <source>
        <dbReference type="Proteomes" id="UP000663860"/>
    </source>
</evidence>
<keyword evidence="1" id="KW-1133">Transmembrane helix</keyword>
<sequence length="222" mass="23860">MSRPSISPLVRFSNGSIQNFQSQSKSNAWDISKNIKSESQRTSDCSNWKACFIGLILALLISGIGLAVIVTIWQNSSVTATTTVAFTDIIYSQNFTSGVASTAECPPWTSFVAQLTNRSYTLLRMYGTFDLVGISTVDSTIIANIALALRTSTAYGPVTSNSHSWVVGLCGAGYELSANGSTCQCTNPGYILRPCINHQDYGGINSTTCGGPTQTMTLIFRY</sequence>
<evidence type="ECO:0000313" key="2">
    <source>
        <dbReference type="EMBL" id="CAF0767159.1"/>
    </source>
</evidence>
<keyword evidence="1" id="KW-0812">Transmembrane</keyword>
<gene>
    <name evidence="2" type="ORF">IZO911_LOCUS5063</name>
</gene>
<comment type="caution">
    <text evidence="2">The sequence shown here is derived from an EMBL/GenBank/DDBJ whole genome shotgun (WGS) entry which is preliminary data.</text>
</comment>
<name>A0A813QFT8_9BILA</name>